<sequence length="148" mass="16262">MKPDILNHVDRKFLEIKPLTEYGLQAGPVQLLMYSASLFPYGYFPGYEWIPSTNLIFVPKPAVFYNFGGLVLYTEKIQLQTRLAVLTSVVAVRELFRNPALLRFLNQGTLQPAFASARALARSAAAYSSARSQQSPAIIPIGGGIAIA</sequence>
<proteinExistence type="predicted"/>
<dbReference type="RefSeq" id="WP_252850520.1">
    <property type="nucleotide sequence ID" value="NZ_JAMXLR010000003.1"/>
</dbReference>
<name>A0A9X2F592_9BACT</name>
<organism evidence="1 2">
    <name type="scientific">Aeoliella straminimaris</name>
    <dbReference type="NCBI Taxonomy" id="2954799"/>
    <lineage>
        <taxon>Bacteria</taxon>
        <taxon>Pseudomonadati</taxon>
        <taxon>Planctomycetota</taxon>
        <taxon>Planctomycetia</taxon>
        <taxon>Pirellulales</taxon>
        <taxon>Lacipirellulaceae</taxon>
        <taxon>Aeoliella</taxon>
    </lineage>
</organism>
<dbReference type="Proteomes" id="UP001155241">
    <property type="component" value="Unassembled WGS sequence"/>
</dbReference>
<keyword evidence="2" id="KW-1185">Reference proteome</keyword>
<dbReference type="EMBL" id="JAMXLR010000003">
    <property type="protein sequence ID" value="MCO6042420.1"/>
    <property type="molecule type" value="Genomic_DNA"/>
</dbReference>
<protein>
    <submittedName>
        <fullName evidence="1">Uncharacterized protein</fullName>
    </submittedName>
</protein>
<accession>A0A9X2F592</accession>
<reference evidence="1" key="1">
    <citation type="submission" date="2022-06" db="EMBL/GenBank/DDBJ databases">
        <title>Aeoliella straminimaris, a novel planctomycete from sediments.</title>
        <authorList>
            <person name="Vitorino I.R."/>
            <person name="Lage O.M."/>
        </authorList>
    </citation>
    <scope>NUCLEOTIDE SEQUENCE</scope>
    <source>
        <strain evidence="1">ICT_H6.2</strain>
    </source>
</reference>
<evidence type="ECO:0000313" key="2">
    <source>
        <dbReference type="Proteomes" id="UP001155241"/>
    </source>
</evidence>
<gene>
    <name evidence="1" type="ORF">NG895_00735</name>
</gene>
<comment type="caution">
    <text evidence="1">The sequence shown here is derived from an EMBL/GenBank/DDBJ whole genome shotgun (WGS) entry which is preliminary data.</text>
</comment>
<evidence type="ECO:0000313" key="1">
    <source>
        <dbReference type="EMBL" id="MCO6042420.1"/>
    </source>
</evidence>
<dbReference type="AlphaFoldDB" id="A0A9X2F592"/>